<reference evidence="1 2" key="1">
    <citation type="journal article" date="2019" name="Commun. Biol.">
        <title>The bagworm genome reveals a unique fibroin gene that provides high tensile strength.</title>
        <authorList>
            <person name="Kono N."/>
            <person name="Nakamura H."/>
            <person name="Ohtoshi R."/>
            <person name="Tomita M."/>
            <person name="Numata K."/>
            <person name="Arakawa K."/>
        </authorList>
    </citation>
    <scope>NUCLEOTIDE SEQUENCE [LARGE SCALE GENOMIC DNA]</scope>
</reference>
<name>A0A4C1WJK9_EUMVA</name>
<keyword evidence="2" id="KW-1185">Reference proteome</keyword>
<comment type="caution">
    <text evidence="1">The sequence shown here is derived from an EMBL/GenBank/DDBJ whole genome shotgun (WGS) entry which is preliminary data.</text>
</comment>
<evidence type="ECO:0000313" key="1">
    <source>
        <dbReference type="EMBL" id="GBP50347.1"/>
    </source>
</evidence>
<evidence type="ECO:0000313" key="2">
    <source>
        <dbReference type="Proteomes" id="UP000299102"/>
    </source>
</evidence>
<organism evidence="1 2">
    <name type="scientific">Eumeta variegata</name>
    <name type="common">Bagworm moth</name>
    <name type="synonym">Eumeta japonica</name>
    <dbReference type="NCBI Taxonomy" id="151549"/>
    <lineage>
        <taxon>Eukaryota</taxon>
        <taxon>Metazoa</taxon>
        <taxon>Ecdysozoa</taxon>
        <taxon>Arthropoda</taxon>
        <taxon>Hexapoda</taxon>
        <taxon>Insecta</taxon>
        <taxon>Pterygota</taxon>
        <taxon>Neoptera</taxon>
        <taxon>Endopterygota</taxon>
        <taxon>Lepidoptera</taxon>
        <taxon>Glossata</taxon>
        <taxon>Ditrysia</taxon>
        <taxon>Tineoidea</taxon>
        <taxon>Psychidae</taxon>
        <taxon>Oiketicinae</taxon>
        <taxon>Eumeta</taxon>
    </lineage>
</organism>
<sequence length="237" mass="26881">MSNIWMRRRRRRLESVRHSIPEAALVRIFLLRHICLHCLLPSTWPNAPHGEADDDRALRPPARCLHQRVLSSVVRRRTATPTFLFSWEKGSLMIQQLRLSDTTSPRRGTNEKATARRAEIRETSLPKRLNSKVGRNAIFFLEKKRIGGKPRGRMIIAAHGHSQSQRVTGQEASNAIECALEKYDNGGKLGNKGERGPLELSLTKPNLTAQAVTSRFDFYESVISHRHSQPLSVLQPS</sequence>
<protein>
    <submittedName>
        <fullName evidence="1">Uncharacterized protein</fullName>
    </submittedName>
</protein>
<dbReference type="AlphaFoldDB" id="A0A4C1WJK9"/>
<proteinExistence type="predicted"/>
<dbReference type="Proteomes" id="UP000299102">
    <property type="component" value="Unassembled WGS sequence"/>
</dbReference>
<accession>A0A4C1WJK9</accession>
<dbReference type="EMBL" id="BGZK01000564">
    <property type="protein sequence ID" value="GBP50347.1"/>
    <property type="molecule type" value="Genomic_DNA"/>
</dbReference>
<gene>
    <name evidence="1" type="ORF">EVAR_32592_1</name>
</gene>